<keyword evidence="3 7" id="KW-0479">Metal-binding</keyword>
<dbReference type="EMBL" id="BSFP01000047">
    <property type="protein sequence ID" value="GLL04630.1"/>
    <property type="molecule type" value="Genomic_DNA"/>
</dbReference>
<dbReference type="InterPro" id="IPR042128">
    <property type="entry name" value="NuoE_dom"/>
</dbReference>
<feature type="binding site" evidence="7">
    <location>
        <position position="88"/>
    </location>
    <ligand>
        <name>[2Fe-2S] cluster</name>
        <dbReference type="ChEBI" id="CHEBI:190135"/>
    </ligand>
</feature>
<comment type="similarity">
    <text evidence="1">Belongs to the complex I 24 kDa subunit family.</text>
</comment>
<dbReference type="GO" id="GO:0016491">
    <property type="term" value="F:oxidoreductase activity"/>
    <property type="evidence" value="ECO:0007669"/>
    <property type="project" value="InterPro"/>
</dbReference>
<reference evidence="8" key="2">
    <citation type="submission" date="2023-01" db="EMBL/GenBank/DDBJ databases">
        <authorList>
            <person name="Sun Q."/>
            <person name="Evtushenko L."/>
        </authorList>
    </citation>
    <scope>NUCLEOTIDE SEQUENCE</scope>
    <source>
        <strain evidence="8">VKM Ac-1321</strain>
    </source>
</reference>
<dbReference type="PANTHER" id="PTHR43342:SF2">
    <property type="entry name" value="POTENTIAL NAD-REDUCING HYDROGENASE SUBUNIT"/>
    <property type="match status" value="1"/>
</dbReference>
<comment type="cofactor">
    <cofactor evidence="7">
        <name>[2Fe-2S] cluster</name>
        <dbReference type="ChEBI" id="CHEBI:190135"/>
    </cofactor>
    <text evidence="7">Binds 1 [2Fe-2S] cluster.</text>
</comment>
<feature type="binding site" evidence="7">
    <location>
        <position position="93"/>
    </location>
    <ligand>
        <name>[2Fe-2S] cluster</name>
        <dbReference type="ChEBI" id="CHEBI:190135"/>
    </ligand>
</feature>
<evidence type="ECO:0000256" key="3">
    <source>
        <dbReference type="ARBA" id="ARBA00022723"/>
    </source>
</evidence>
<dbReference type="InterPro" id="IPR041921">
    <property type="entry name" value="NuoE_N"/>
</dbReference>
<evidence type="ECO:0000256" key="6">
    <source>
        <dbReference type="ARBA" id="ARBA00034078"/>
    </source>
</evidence>
<dbReference type="SUPFAM" id="SSF52833">
    <property type="entry name" value="Thioredoxin-like"/>
    <property type="match status" value="1"/>
</dbReference>
<comment type="caution">
    <text evidence="8">The sequence shown here is derived from an EMBL/GenBank/DDBJ whole genome shotgun (WGS) entry which is preliminary data.</text>
</comment>
<dbReference type="InterPro" id="IPR028431">
    <property type="entry name" value="NADP_DH_HndA-like"/>
</dbReference>
<dbReference type="AlphaFoldDB" id="A0A9W6NP33"/>
<dbReference type="RefSeq" id="WP_271189716.1">
    <property type="nucleotide sequence ID" value="NZ_BSFP01000047.1"/>
</dbReference>
<evidence type="ECO:0000256" key="4">
    <source>
        <dbReference type="ARBA" id="ARBA00023004"/>
    </source>
</evidence>
<feature type="binding site" evidence="7">
    <location>
        <position position="133"/>
    </location>
    <ligand>
        <name>[2Fe-2S] cluster</name>
        <dbReference type="ChEBI" id="CHEBI:190135"/>
    </ligand>
</feature>
<proteinExistence type="inferred from homology"/>
<organism evidence="8 9">
    <name type="scientific">Dactylosporangium matsuzakiense</name>
    <dbReference type="NCBI Taxonomy" id="53360"/>
    <lineage>
        <taxon>Bacteria</taxon>
        <taxon>Bacillati</taxon>
        <taxon>Actinomycetota</taxon>
        <taxon>Actinomycetes</taxon>
        <taxon>Micromonosporales</taxon>
        <taxon>Micromonosporaceae</taxon>
        <taxon>Dactylosporangium</taxon>
    </lineage>
</organism>
<dbReference type="Pfam" id="PF01257">
    <property type="entry name" value="2Fe-2S_thioredx"/>
    <property type="match status" value="1"/>
</dbReference>
<dbReference type="Proteomes" id="UP001143480">
    <property type="component" value="Unassembled WGS sequence"/>
</dbReference>
<evidence type="ECO:0000256" key="2">
    <source>
        <dbReference type="ARBA" id="ARBA00022714"/>
    </source>
</evidence>
<protein>
    <submittedName>
        <fullName evidence="8">Hydrogenase HoxE</fullName>
    </submittedName>
</protein>
<dbReference type="InterPro" id="IPR002023">
    <property type="entry name" value="NuoE-like"/>
</dbReference>
<dbReference type="NCBIfam" id="NF005747">
    <property type="entry name" value="PRK07571.1"/>
    <property type="match status" value="1"/>
</dbReference>
<evidence type="ECO:0000256" key="1">
    <source>
        <dbReference type="ARBA" id="ARBA00010643"/>
    </source>
</evidence>
<keyword evidence="4 7" id="KW-0408">Iron</keyword>
<sequence>MQRTAPRAPSDDKRWRIVETRMRRLGYKPDSLIEVLHSAQEAFGYLDDETLKFVGESLGVPPSRAYGVATFYSHFTLKPQGQHTCVVCTGTACYINGAKGILARLAKDLGLKPGATTEDGKLSLLTARCLGACSLAPAVVFDANTHGKATAESVMSRVEKL</sequence>
<dbReference type="PANTHER" id="PTHR43342">
    <property type="entry name" value="NADH-QUINONE OXIDOREDUCTASE, E SUBUNIT"/>
    <property type="match status" value="1"/>
</dbReference>
<keyword evidence="2 7" id="KW-0001">2Fe-2S</keyword>
<evidence type="ECO:0000256" key="5">
    <source>
        <dbReference type="ARBA" id="ARBA00023014"/>
    </source>
</evidence>
<name>A0A9W6NP33_9ACTN</name>
<dbReference type="GO" id="GO:0046872">
    <property type="term" value="F:metal ion binding"/>
    <property type="evidence" value="ECO:0007669"/>
    <property type="project" value="UniProtKB-KW"/>
</dbReference>
<dbReference type="GO" id="GO:0051537">
    <property type="term" value="F:2 iron, 2 sulfur cluster binding"/>
    <property type="evidence" value="ECO:0007669"/>
    <property type="project" value="UniProtKB-KW"/>
</dbReference>
<evidence type="ECO:0000256" key="7">
    <source>
        <dbReference type="PIRSR" id="PIRSR000216-1"/>
    </source>
</evidence>
<reference evidence="8" key="1">
    <citation type="journal article" date="2014" name="Int. J. Syst. Evol. Microbiol.">
        <title>Complete genome sequence of Corynebacterium casei LMG S-19264T (=DSM 44701T), isolated from a smear-ripened cheese.</title>
        <authorList>
            <consortium name="US DOE Joint Genome Institute (JGI-PGF)"/>
            <person name="Walter F."/>
            <person name="Albersmeier A."/>
            <person name="Kalinowski J."/>
            <person name="Ruckert C."/>
        </authorList>
    </citation>
    <scope>NUCLEOTIDE SEQUENCE</scope>
    <source>
        <strain evidence="8">VKM Ac-1321</strain>
    </source>
</reference>
<dbReference type="InterPro" id="IPR036249">
    <property type="entry name" value="Thioredoxin-like_sf"/>
</dbReference>
<dbReference type="Gene3D" id="1.10.10.1590">
    <property type="entry name" value="NADH-quinone oxidoreductase subunit E"/>
    <property type="match status" value="1"/>
</dbReference>
<evidence type="ECO:0000313" key="9">
    <source>
        <dbReference type="Proteomes" id="UP001143480"/>
    </source>
</evidence>
<dbReference type="PIRSF" id="PIRSF000216">
    <property type="entry name" value="NADH_DH_24kDa"/>
    <property type="match status" value="1"/>
</dbReference>
<feature type="binding site" evidence="7">
    <location>
        <position position="129"/>
    </location>
    <ligand>
        <name>[2Fe-2S] cluster</name>
        <dbReference type="ChEBI" id="CHEBI:190135"/>
    </ligand>
</feature>
<gene>
    <name evidence="8" type="primary">hoxE</name>
    <name evidence="8" type="ORF">GCM10017581_063770</name>
</gene>
<evidence type="ECO:0000313" key="8">
    <source>
        <dbReference type="EMBL" id="GLL04630.1"/>
    </source>
</evidence>
<keyword evidence="5 7" id="KW-0411">Iron-sulfur</keyword>
<accession>A0A9W6NP33</accession>
<dbReference type="CDD" id="cd03064">
    <property type="entry name" value="TRX_Fd_NuoE"/>
    <property type="match status" value="1"/>
</dbReference>
<keyword evidence="9" id="KW-1185">Reference proteome</keyword>
<dbReference type="Gene3D" id="3.40.30.10">
    <property type="entry name" value="Glutaredoxin"/>
    <property type="match status" value="1"/>
</dbReference>
<comment type="cofactor">
    <cofactor evidence="6">
        <name>[2Fe-2S] cluster</name>
        <dbReference type="ChEBI" id="CHEBI:190135"/>
    </cofactor>
</comment>
<dbReference type="PROSITE" id="PS01099">
    <property type="entry name" value="COMPLEX1_24K"/>
    <property type="match status" value="1"/>
</dbReference>